<dbReference type="Proteomes" id="UP001152795">
    <property type="component" value="Unassembled WGS sequence"/>
</dbReference>
<evidence type="ECO:0000256" key="8">
    <source>
        <dbReference type="ARBA" id="ARBA00023242"/>
    </source>
</evidence>
<comment type="subcellular location">
    <subcellularLocation>
        <location evidence="1">Cytoplasm</location>
    </subcellularLocation>
    <subcellularLocation>
        <location evidence="2">Nucleus</location>
        <location evidence="2">Nucleolus</location>
    </subcellularLocation>
</comment>
<comment type="similarity">
    <text evidence="3">Belongs to the RRP40 family.</text>
</comment>
<dbReference type="SUPFAM" id="SSF50249">
    <property type="entry name" value="Nucleic acid-binding proteins"/>
    <property type="match status" value="1"/>
</dbReference>
<dbReference type="AlphaFoldDB" id="A0A6S7G1C4"/>
<dbReference type="GO" id="GO:0034475">
    <property type="term" value="P:U4 snRNA 3'-end processing"/>
    <property type="evidence" value="ECO:0007669"/>
    <property type="project" value="TreeGrafter"/>
</dbReference>
<dbReference type="GO" id="GO:0071038">
    <property type="term" value="P:TRAMP-dependent tRNA surveillance pathway"/>
    <property type="evidence" value="ECO:0007669"/>
    <property type="project" value="TreeGrafter"/>
</dbReference>
<dbReference type="OrthoDB" id="340500at2759"/>
<keyword evidence="5" id="KW-0698">rRNA processing</keyword>
<dbReference type="Gene3D" id="2.40.50.100">
    <property type="match status" value="1"/>
</dbReference>
<dbReference type="GO" id="GO:0000177">
    <property type="term" value="C:cytoplasmic exosome (RNase complex)"/>
    <property type="evidence" value="ECO:0007669"/>
    <property type="project" value="TreeGrafter"/>
</dbReference>
<dbReference type="InterPro" id="IPR026699">
    <property type="entry name" value="Exosome_RNA_bind1/RRP40/RRP4"/>
</dbReference>
<evidence type="ECO:0000313" key="14">
    <source>
        <dbReference type="Proteomes" id="UP001152795"/>
    </source>
</evidence>
<dbReference type="GO" id="GO:0071035">
    <property type="term" value="P:nuclear polyadenylation-dependent rRNA catabolic process"/>
    <property type="evidence" value="ECO:0007669"/>
    <property type="project" value="TreeGrafter"/>
</dbReference>
<name>A0A6S7G1C4_PARCT</name>
<dbReference type="Pfam" id="PF15985">
    <property type="entry name" value="KH_6"/>
    <property type="match status" value="1"/>
</dbReference>
<feature type="domain" description="K Homology" evidence="11">
    <location>
        <begin position="162"/>
        <end position="209"/>
    </location>
</feature>
<keyword evidence="8" id="KW-0539">Nucleus</keyword>
<dbReference type="GO" id="GO:0005730">
    <property type="term" value="C:nucleolus"/>
    <property type="evidence" value="ECO:0007669"/>
    <property type="project" value="UniProtKB-SubCell"/>
</dbReference>
<evidence type="ECO:0000256" key="2">
    <source>
        <dbReference type="ARBA" id="ARBA00004604"/>
    </source>
</evidence>
<dbReference type="GO" id="GO:0010468">
    <property type="term" value="P:regulation of gene expression"/>
    <property type="evidence" value="ECO:0007669"/>
    <property type="project" value="UniProtKB-ARBA"/>
</dbReference>
<evidence type="ECO:0000259" key="12">
    <source>
        <dbReference type="Pfam" id="PF18311"/>
    </source>
</evidence>
<evidence type="ECO:0000256" key="9">
    <source>
        <dbReference type="ARBA" id="ARBA00030615"/>
    </source>
</evidence>
<dbReference type="InterPro" id="IPR036612">
    <property type="entry name" value="KH_dom_type_1_sf"/>
</dbReference>
<evidence type="ECO:0000313" key="13">
    <source>
        <dbReference type="EMBL" id="CAB3982549.1"/>
    </source>
</evidence>
<evidence type="ECO:0000256" key="3">
    <source>
        <dbReference type="ARBA" id="ARBA00007841"/>
    </source>
</evidence>
<dbReference type="SUPFAM" id="SSF54791">
    <property type="entry name" value="Eukaryotic type KH-domain (KH-domain type I)"/>
    <property type="match status" value="1"/>
</dbReference>
<accession>A0A6S7G1C4</accession>
<sequence length="243" mass="26905">MADHSYDFHFVNEVVLPGDIVAEKVKTKQIVVKKIKLKLGPGLRMDKDNIIAYKCGVLREKDSTMFWIDNDQKRYIPVKNDKVVGIVTNRGGESYQVDIGSSMASALPFLAFEGATKKNKPQLKIGDLVYGRLSVANKDMEAELVCTDTNGKANGMGPLKDGFLFTHSLGLTRKLLNPDGAVLKVLGKVFSFESTVGLNGRTWVNSNSSDHTILIVNAIEQSEYMTLSQIKQNVHRLAEGMRE</sequence>
<dbReference type="InterPro" id="IPR049469">
    <property type="entry name" value="RRP40_KH-I"/>
</dbReference>
<dbReference type="GO" id="GO:0000176">
    <property type="term" value="C:nuclear exosome (RNase complex)"/>
    <property type="evidence" value="ECO:0007669"/>
    <property type="project" value="TreeGrafter"/>
</dbReference>
<dbReference type="InterPro" id="IPR004088">
    <property type="entry name" value="KH_dom_type_1"/>
</dbReference>
<comment type="caution">
    <text evidence="13">The sequence shown here is derived from an EMBL/GenBank/DDBJ whole genome shotgun (WGS) entry which is preliminary data.</text>
</comment>
<dbReference type="GO" id="GO:0071034">
    <property type="term" value="P:CUT catabolic process"/>
    <property type="evidence" value="ECO:0007669"/>
    <property type="project" value="TreeGrafter"/>
</dbReference>
<keyword evidence="4" id="KW-0963">Cytoplasm</keyword>
<evidence type="ECO:0000256" key="5">
    <source>
        <dbReference type="ARBA" id="ARBA00022552"/>
    </source>
</evidence>
<evidence type="ECO:0000256" key="4">
    <source>
        <dbReference type="ARBA" id="ARBA00022490"/>
    </source>
</evidence>
<evidence type="ECO:0000256" key="10">
    <source>
        <dbReference type="ARBA" id="ARBA00069899"/>
    </source>
</evidence>
<dbReference type="SUPFAM" id="SSF110324">
    <property type="entry name" value="Ribosomal L27 protein-like"/>
    <property type="match status" value="1"/>
</dbReference>
<dbReference type="FunFam" id="2.40.50.140:FF:000112">
    <property type="entry name" value="Exosome complex component RRP40"/>
    <property type="match status" value="1"/>
</dbReference>
<organism evidence="13 14">
    <name type="scientific">Paramuricea clavata</name>
    <name type="common">Red gorgonian</name>
    <name type="synonym">Violescent sea-whip</name>
    <dbReference type="NCBI Taxonomy" id="317549"/>
    <lineage>
        <taxon>Eukaryota</taxon>
        <taxon>Metazoa</taxon>
        <taxon>Cnidaria</taxon>
        <taxon>Anthozoa</taxon>
        <taxon>Octocorallia</taxon>
        <taxon>Malacalcyonacea</taxon>
        <taxon>Plexauridae</taxon>
        <taxon>Paramuricea</taxon>
    </lineage>
</organism>
<dbReference type="Pfam" id="PF18311">
    <property type="entry name" value="Rrp40_N"/>
    <property type="match status" value="1"/>
</dbReference>
<dbReference type="Gene3D" id="3.30.1370.10">
    <property type="entry name" value="K Homology domain, type 1"/>
    <property type="match status" value="1"/>
</dbReference>
<protein>
    <recommendedName>
        <fullName evidence="10">Exosome complex component RRP40</fullName>
    </recommendedName>
    <alternativeName>
        <fullName evidence="9">Ribosomal RNA-processing protein 40</fullName>
    </alternativeName>
</protein>
<proteinExistence type="inferred from homology"/>
<dbReference type="CDD" id="cd22526">
    <property type="entry name" value="KH-I_Rrp40"/>
    <property type="match status" value="1"/>
</dbReference>
<reference evidence="13" key="1">
    <citation type="submission" date="2020-04" db="EMBL/GenBank/DDBJ databases">
        <authorList>
            <person name="Alioto T."/>
            <person name="Alioto T."/>
            <person name="Gomez Garrido J."/>
        </authorList>
    </citation>
    <scope>NUCLEOTIDE SEQUENCE</scope>
    <source>
        <strain evidence="13">A484AB</strain>
    </source>
</reference>
<evidence type="ECO:0000259" key="11">
    <source>
        <dbReference type="Pfam" id="PF15985"/>
    </source>
</evidence>
<keyword evidence="14" id="KW-1185">Reference proteome</keyword>
<dbReference type="FunFam" id="3.30.1370.10:FF:000038">
    <property type="entry name" value="exosome complex component RRP40"/>
    <property type="match status" value="1"/>
</dbReference>
<dbReference type="InterPro" id="IPR037319">
    <property type="entry name" value="Rrp40_S1"/>
</dbReference>
<evidence type="ECO:0000256" key="7">
    <source>
        <dbReference type="ARBA" id="ARBA00022884"/>
    </source>
</evidence>
<dbReference type="GO" id="GO:0071051">
    <property type="term" value="P:poly(A)-dependent snoRNA 3'-end processing"/>
    <property type="evidence" value="ECO:0007669"/>
    <property type="project" value="TreeGrafter"/>
</dbReference>
<dbReference type="InterPro" id="IPR012340">
    <property type="entry name" value="NA-bd_OB-fold"/>
</dbReference>
<dbReference type="Pfam" id="PF21262">
    <property type="entry name" value="RRP40_S1"/>
    <property type="match status" value="1"/>
</dbReference>
<dbReference type="GO" id="GO:0003723">
    <property type="term" value="F:RNA binding"/>
    <property type="evidence" value="ECO:0007669"/>
    <property type="project" value="UniProtKB-KW"/>
</dbReference>
<dbReference type="CDD" id="cd05790">
    <property type="entry name" value="S1_Rrp40"/>
    <property type="match status" value="1"/>
</dbReference>
<dbReference type="EMBL" id="CACRXK020000515">
    <property type="protein sequence ID" value="CAB3982549.1"/>
    <property type="molecule type" value="Genomic_DNA"/>
</dbReference>
<dbReference type="PANTHER" id="PTHR21321">
    <property type="entry name" value="PNAS-3 RELATED"/>
    <property type="match status" value="1"/>
</dbReference>
<dbReference type="GO" id="GO:0000467">
    <property type="term" value="P:exonucleolytic trimming to generate mature 3'-end of 5.8S rRNA from tricistronic rRNA transcript (SSU-rRNA, 5.8S rRNA, LSU-rRNA)"/>
    <property type="evidence" value="ECO:0007669"/>
    <property type="project" value="TreeGrafter"/>
</dbReference>
<gene>
    <name evidence="13" type="ORF">PACLA_8A022679</name>
</gene>
<evidence type="ECO:0000256" key="1">
    <source>
        <dbReference type="ARBA" id="ARBA00004496"/>
    </source>
</evidence>
<dbReference type="PANTHER" id="PTHR21321:SF1">
    <property type="entry name" value="EXOSOME COMPLEX COMPONENT RRP40"/>
    <property type="match status" value="1"/>
</dbReference>
<keyword evidence="7" id="KW-0694">RNA-binding</keyword>
<evidence type="ECO:0000256" key="6">
    <source>
        <dbReference type="ARBA" id="ARBA00022835"/>
    </source>
</evidence>
<dbReference type="Gene3D" id="2.40.50.140">
    <property type="entry name" value="Nucleic acid-binding proteins"/>
    <property type="match status" value="1"/>
</dbReference>
<dbReference type="InterPro" id="IPR041054">
    <property type="entry name" value="Rrp40_N_euk"/>
</dbReference>
<feature type="domain" description="Exosome complex exonuclease Rrp40 N-terminal" evidence="12">
    <location>
        <begin position="37"/>
        <end position="74"/>
    </location>
</feature>
<keyword evidence="6" id="KW-0271">Exosome</keyword>